<reference evidence="3" key="1">
    <citation type="submission" date="2020-02" db="EMBL/GenBank/DDBJ databases">
        <authorList>
            <person name="Meier V. D."/>
        </authorList>
    </citation>
    <scope>NUCLEOTIDE SEQUENCE</scope>
    <source>
        <strain evidence="3">AVDCRST_MAG56</strain>
    </source>
</reference>
<keyword evidence="1" id="KW-0732">Signal</keyword>
<feature type="domain" description="Outer membrane protein beta-barrel" evidence="2">
    <location>
        <begin position="18"/>
        <end position="182"/>
    </location>
</feature>
<dbReference type="AlphaFoldDB" id="A0A6J4K3R7"/>
<proteinExistence type="predicted"/>
<feature type="chain" id="PRO_5026701401" description="Outer membrane protein beta-barrel domain-containing protein" evidence="1">
    <location>
        <begin position="20"/>
        <end position="209"/>
    </location>
</feature>
<dbReference type="EMBL" id="CADCTQ010000405">
    <property type="protein sequence ID" value="CAA9294142.1"/>
    <property type="molecule type" value="Genomic_DNA"/>
</dbReference>
<evidence type="ECO:0000313" key="3">
    <source>
        <dbReference type="EMBL" id="CAA9294142.1"/>
    </source>
</evidence>
<gene>
    <name evidence="3" type="ORF">AVDCRST_MAG56-5810</name>
</gene>
<dbReference type="Pfam" id="PF13568">
    <property type="entry name" value="OMP_b-brl_2"/>
    <property type="match status" value="1"/>
</dbReference>
<accession>A0A6J4K3R7</accession>
<protein>
    <recommendedName>
        <fullName evidence="2">Outer membrane protein beta-barrel domain-containing protein</fullName>
    </recommendedName>
</protein>
<sequence>MQKTLFALMMLLLAGSAWAQKKNPEVFTLGPKAGINYTSLIKDDRRINSDYKLGYHLGGFLRFSPGKFYIQPEVLFTSKKTDFQVNQNTSGTVQSGNYRVAFTSVDVPVLLGTRLIGNRSNFRVFAGPMASFNISGRGLEEFFRENESADDYYQKTIWGFQAGAGIDVGALTFDARYERGFTAAANLDRANLGKPATGLFQFSVGIKLL</sequence>
<feature type="signal peptide" evidence="1">
    <location>
        <begin position="1"/>
        <end position="19"/>
    </location>
</feature>
<evidence type="ECO:0000256" key="1">
    <source>
        <dbReference type="SAM" id="SignalP"/>
    </source>
</evidence>
<evidence type="ECO:0000259" key="2">
    <source>
        <dbReference type="Pfam" id="PF13568"/>
    </source>
</evidence>
<dbReference type="InterPro" id="IPR025665">
    <property type="entry name" value="Beta-barrel_OMP_2"/>
</dbReference>
<name>A0A6J4K3R7_9SPHI</name>
<organism evidence="3">
    <name type="scientific">uncultured Cytophagales bacterium</name>
    <dbReference type="NCBI Taxonomy" id="158755"/>
    <lineage>
        <taxon>Bacteria</taxon>
        <taxon>Pseudomonadati</taxon>
        <taxon>Bacteroidota</taxon>
        <taxon>Sphingobacteriia</taxon>
        <taxon>Sphingobacteriales</taxon>
        <taxon>environmental samples</taxon>
    </lineage>
</organism>